<dbReference type="PANTHER" id="PTHR47237">
    <property type="entry name" value="SLL0310 PROTEIN"/>
    <property type="match status" value="1"/>
</dbReference>
<dbReference type="STRING" id="407821.A0A087U362"/>
<dbReference type="Pfam" id="PF00583">
    <property type="entry name" value="Acetyltransf_1"/>
    <property type="match status" value="1"/>
</dbReference>
<dbReference type="AlphaFoldDB" id="A0A087U362"/>
<dbReference type="OrthoDB" id="5771378at2759"/>
<dbReference type="Gene3D" id="3.40.630.30">
    <property type="match status" value="1"/>
</dbReference>
<feature type="domain" description="N-acetyltransferase" evidence="1">
    <location>
        <begin position="6"/>
        <end position="137"/>
    </location>
</feature>
<dbReference type="CDD" id="cd04301">
    <property type="entry name" value="NAT_SF"/>
    <property type="match status" value="1"/>
</dbReference>
<reference evidence="2 3" key="1">
    <citation type="submission" date="2013-11" db="EMBL/GenBank/DDBJ databases">
        <title>Genome sequencing of Stegodyphus mimosarum.</title>
        <authorList>
            <person name="Bechsgaard J."/>
        </authorList>
    </citation>
    <scope>NUCLEOTIDE SEQUENCE [LARGE SCALE GENOMIC DNA]</scope>
</reference>
<dbReference type="Pfam" id="PF18014">
    <property type="entry name" value="Acetyltransf_18"/>
    <property type="match status" value="1"/>
</dbReference>
<dbReference type="SUPFAM" id="SSF55729">
    <property type="entry name" value="Acyl-CoA N-acyltransferases (Nat)"/>
    <property type="match status" value="1"/>
</dbReference>
<dbReference type="EMBL" id="KK117934">
    <property type="protein sequence ID" value="KFM71801.1"/>
    <property type="molecule type" value="Genomic_DNA"/>
</dbReference>
<dbReference type="Proteomes" id="UP000054359">
    <property type="component" value="Unassembled WGS sequence"/>
</dbReference>
<evidence type="ECO:0000259" key="1">
    <source>
        <dbReference type="PROSITE" id="PS51186"/>
    </source>
</evidence>
<dbReference type="GO" id="GO:0016747">
    <property type="term" value="F:acyltransferase activity, transferring groups other than amino-acyl groups"/>
    <property type="evidence" value="ECO:0007669"/>
    <property type="project" value="InterPro"/>
</dbReference>
<evidence type="ECO:0000313" key="2">
    <source>
        <dbReference type="EMBL" id="KFM71801.1"/>
    </source>
</evidence>
<sequence>MADLKYEVRPMVKEDVPQVLDVWKETGMQEGTHCLYTWLEVDPEGFQVAVTDSGEILGVCCAIIHHDDLAFIGIYCVRKKHRGLGIGYKVWNACMEHSGTRNAALNAVPGKLELYRDRGGFPVVESEWVCLVNETHESVHPENLSDIVPDGVEIQDFHESHLPLIYKYDLHLIGYNRELALKLNCQEQDSKSFVAIKDGACVGFGTIKMSCQEAGQVGPLYANDSSVAEVLLKKLVLSLPQAKGFAMMTISTNVPANELIKKIGCPMTEECPRLYRKEKLNVDVSKVFAHFDLNFSPF</sequence>
<feature type="non-terminal residue" evidence="2">
    <location>
        <position position="298"/>
    </location>
</feature>
<dbReference type="InterPro" id="IPR052729">
    <property type="entry name" value="Acyl/Acetyltrans_Enzymes"/>
</dbReference>
<dbReference type="InterPro" id="IPR041496">
    <property type="entry name" value="YitH/HolE_GNAT"/>
</dbReference>
<evidence type="ECO:0000313" key="3">
    <source>
        <dbReference type="Proteomes" id="UP000054359"/>
    </source>
</evidence>
<accession>A0A087U362</accession>
<dbReference type="OMA" id="CVRMYTH"/>
<protein>
    <recommendedName>
        <fullName evidence="1">N-acetyltransferase domain-containing protein</fullName>
    </recommendedName>
</protein>
<dbReference type="InterPro" id="IPR016181">
    <property type="entry name" value="Acyl_CoA_acyltransferase"/>
</dbReference>
<gene>
    <name evidence="2" type="ORF">X975_19628</name>
</gene>
<name>A0A087U362_STEMI</name>
<dbReference type="PROSITE" id="PS51186">
    <property type="entry name" value="GNAT"/>
    <property type="match status" value="1"/>
</dbReference>
<proteinExistence type="predicted"/>
<organism evidence="2 3">
    <name type="scientific">Stegodyphus mimosarum</name>
    <name type="common">African social velvet spider</name>
    <dbReference type="NCBI Taxonomy" id="407821"/>
    <lineage>
        <taxon>Eukaryota</taxon>
        <taxon>Metazoa</taxon>
        <taxon>Ecdysozoa</taxon>
        <taxon>Arthropoda</taxon>
        <taxon>Chelicerata</taxon>
        <taxon>Arachnida</taxon>
        <taxon>Araneae</taxon>
        <taxon>Araneomorphae</taxon>
        <taxon>Entelegynae</taxon>
        <taxon>Eresoidea</taxon>
        <taxon>Eresidae</taxon>
        <taxon>Stegodyphus</taxon>
    </lineage>
</organism>
<keyword evidence="3" id="KW-1185">Reference proteome</keyword>
<dbReference type="InterPro" id="IPR000182">
    <property type="entry name" value="GNAT_dom"/>
</dbReference>
<dbReference type="Gene3D" id="3.40.630.90">
    <property type="match status" value="1"/>
</dbReference>
<dbReference type="PANTHER" id="PTHR47237:SF1">
    <property type="entry name" value="SLL0310 PROTEIN"/>
    <property type="match status" value="1"/>
</dbReference>